<organism evidence="14 15">
    <name type="scientific">Dongia soli</name>
    <dbReference type="NCBI Taxonomy" id="600628"/>
    <lineage>
        <taxon>Bacteria</taxon>
        <taxon>Pseudomonadati</taxon>
        <taxon>Pseudomonadota</taxon>
        <taxon>Alphaproteobacteria</taxon>
        <taxon>Rhodospirillales</taxon>
        <taxon>Dongiaceae</taxon>
        <taxon>Dongia</taxon>
    </lineage>
</organism>
<keyword evidence="15" id="KW-1185">Reference proteome</keyword>
<evidence type="ECO:0000256" key="12">
    <source>
        <dbReference type="SAM" id="Phobius"/>
    </source>
</evidence>
<evidence type="ECO:0000256" key="5">
    <source>
        <dbReference type="ARBA" id="ARBA00022741"/>
    </source>
</evidence>
<dbReference type="NCBIfam" id="TIGR00229">
    <property type="entry name" value="sensory_box"/>
    <property type="match status" value="1"/>
</dbReference>
<evidence type="ECO:0000256" key="9">
    <source>
        <dbReference type="ARBA" id="ARBA00023012"/>
    </source>
</evidence>
<feature type="domain" description="PAS" evidence="13">
    <location>
        <begin position="200"/>
        <end position="271"/>
    </location>
</feature>
<keyword evidence="5" id="KW-0547">Nucleotide-binding</keyword>
<evidence type="ECO:0000259" key="13">
    <source>
        <dbReference type="PROSITE" id="PS50112"/>
    </source>
</evidence>
<evidence type="ECO:0000256" key="2">
    <source>
        <dbReference type="ARBA" id="ARBA00022553"/>
    </source>
</evidence>
<dbReference type="SUPFAM" id="SSF55785">
    <property type="entry name" value="PYP-like sensor domain (PAS domain)"/>
    <property type="match status" value="1"/>
</dbReference>
<feature type="transmembrane region" description="Helical" evidence="12">
    <location>
        <begin position="131"/>
        <end position="156"/>
    </location>
</feature>
<dbReference type="EMBL" id="JAXCLW010000005">
    <property type="protein sequence ID" value="MDY0884674.1"/>
    <property type="molecule type" value="Genomic_DNA"/>
</dbReference>
<dbReference type="PROSITE" id="PS50112">
    <property type="entry name" value="PAS"/>
    <property type="match status" value="1"/>
</dbReference>
<feature type="transmembrane region" description="Helical" evidence="12">
    <location>
        <begin position="61"/>
        <end position="81"/>
    </location>
</feature>
<evidence type="ECO:0000256" key="8">
    <source>
        <dbReference type="ARBA" id="ARBA00022989"/>
    </source>
</evidence>
<keyword evidence="9" id="KW-0902">Two-component regulatory system</keyword>
<keyword evidence="7" id="KW-0067">ATP-binding</keyword>
<feature type="compositionally biased region" description="Polar residues" evidence="11">
    <location>
        <begin position="24"/>
        <end position="42"/>
    </location>
</feature>
<dbReference type="Proteomes" id="UP001279642">
    <property type="component" value="Unassembled WGS sequence"/>
</dbReference>
<feature type="region of interest" description="Disordered" evidence="11">
    <location>
        <begin position="13"/>
        <end position="49"/>
    </location>
</feature>
<gene>
    <name evidence="14" type="ORF">SMD27_17655</name>
</gene>
<evidence type="ECO:0000256" key="1">
    <source>
        <dbReference type="ARBA" id="ARBA00004141"/>
    </source>
</evidence>
<evidence type="ECO:0000313" key="15">
    <source>
        <dbReference type="Proteomes" id="UP001279642"/>
    </source>
</evidence>
<proteinExistence type="predicted"/>
<accession>A0ABU5EF83</accession>
<dbReference type="Gene3D" id="1.20.120.620">
    <property type="entry name" value="Backbone structure of the membrane domain of e. Coli histidine kinase receptor kdpd"/>
    <property type="match status" value="1"/>
</dbReference>
<dbReference type="InterPro" id="IPR038318">
    <property type="entry name" value="KdpD_sf"/>
</dbReference>
<keyword evidence="8 12" id="KW-1133">Transmembrane helix</keyword>
<keyword evidence="2" id="KW-0597">Phosphoprotein</keyword>
<keyword evidence="3" id="KW-0808">Transferase</keyword>
<evidence type="ECO:0000256" key="6">
    <source>
        <dbReference type="ARBA" id="ARBA00022777"/>
    </source>
</evidence>
<evidence type="ECO:0000256" key="3">
    <source>
        <dbReference type="ARBA" id="ARBA00022679"/>
    </source>
</evidence>
<name>A0ABU5EF83_9PROT</name>
<comment type="caution">
    <text evidence="14">The sequence shown here is derived from an EMBL/GenBank/DDBJ whole genome shotgun (WGS) entry which is preliminary data.</text>
</comment>
<evidence type="ECO:0000256" key="4">
    <source>
        <dbReference type="ARBA" id="ARBA00022692"/>
    </source>
</evidence>
<sequence length="320" mass="34644">MTIAHLLKGEVMQLPPETPLPDSPASSGPSTASQSFAHSPSDQPYADRTEGQAGVDNWAGIYGYVIAVISTAIATALSFGMRWWNGDTFLFPFFVAVIVTAWFGGPVPAWIATVISMLVVDYFFTLPLHTFVVSAASMPYFLAFVLCLAVTCLVVARQRRTEAMARLTQEEIAAHVAAGTSLLREANDTLTEKLERHRAQHSAATALFERSDALLLRLDAGGRLLDLNPAAARLTGLDRRVARSRSIYELLIPGGERAALQAALHDVASGRQPAAEGFTTWRGADNRPRRIRWTATAVDAGAETTEILCLGLDVTESYAR</sequence>
<dbReference type="CDD" id="cd00130">
    <property type="entry name" value="PAS"/>
    <property type="match status" value="1"/>
</dbReference>
<evidence type="ECO:0000256" key="11">
    <source>
        <dbReference type="SAM" id="MobiDB-lite"/>
    </source>
</evidence>
<comment type="subcellular location">
    <subcellularLocation>
        <location evidence="1">Membrane</location>
        <topology evidence="1">Multi-pass membrane protein</topology>
    </subcellularLocation>
</comment>
<dbReference type="Pfam" id="PF13493">
    <property type="entry name" value="DUF4118"/>
    <property type="match status" value="1"/>
</dbReference>
<evidence type="ECO:0000313" key="14">
    <source>
        <dbReference type="EMBL" id="MDY0884674.1"/>
    </source>
</evidence>
<feature type="transmembrane region" description="Helical" evidence="12">
    <location>
        <begin position="93"/>
        <end position="119"/>
    </location>
</feature>
<keyword evidence="6" id="KW-0418">Kinase</keyword>
<dbReference type="InterPro" id="IPR000014">
    <property type="entry name" value="PAS"/>
</dbReference>
<reference evidence="14 15" key="1">
    <citation type="journal article" date="2016" name="Antonie Van Leeuwenhoek">
        <title>Dongia soli sp. nov., isolated from soil from Dokdo, Korea.</title>
        <authorList>
            <person name="Kim D.U."/>
            <person name="Lee H."/>
            <person name="Kim H."/>
            <person name="Kim S.G."/>
            <person name="Ka J.O."/>
        </authorList>
    </citation>
    <scope>NUCLEOTIDE SEQUENCE [LARGE SCALE GENOMIC DNA]</scope>
    <source>
        <strain evidence="14 15">D78</strain>
    </source>
</reference>
<dbReference type="Gene3D" id="3.30.450.20">
    <property type="entry name" value="PAS domain"/>
    <property type="match status" value="1"/>
</dbReference>
<evidence type="ECO:0000256" key="10">
    <source>
        <dbReference type="ARBA" id="ARBA00023136"/>
    </source>
</evidence>
<dbReference type="InterPro" id="IPR035965">
    <property type="entry name" value="PAS-like_dom_sf"/>
</dbReference>
<dbReference type="RefSeq" id="WP_320509747.1">
    <property type="nucleotide sequence ID" value="NZ_JAXCLW010000005.1"/>
</dbReference>
<keyword evidence="10 12" id="KW-0472">Membrane</keyword>
<dbReference type="SMART" id="SM00091">
    <property type="entry name" value="PAS"/>
    <property type="match status" value="1"/>
</dbReference>
<dbReference type="InterPro" id="IPR025201">
    <property type="entry name" value="KdpD_TM"/>
</dbReference>
<dbReference type="Pfam" id="PF08448">
    <property type="entry name" value="PAS_4"/>
    <property type="match status" value="1"/>
</dbReference>
<keyword evidence="4 12" id="KW-0812">Transmembrane</keyword>
<dbReference type="InterPro" id="IPR013656">
    <property type="entry name" value="PAS_4"/>
</dbReference>
<protein>
    <submittedName>
        <fullName evidence="14">DUF4118 domain-containing protein</fullName>
    </submittedName>
</protein>
<evidence type="ECO:0000256" key="7">
    <source>
        <dbReference type="ARBA" id="ARBA00022840"/>
    </source>
</evidence>